<dbReference type="Proteomes" id="UP000253529">
    <property type="component" value="Unassembled WGS sequence"/>
</dbReference>
<evidence type="ECO:0000256" key="1">
    <source>
        <dbReference type="SAM" id="MobiDB-lite"/>
    </source>
</evidence>
<sequence length="203" mass="22777">MSAENLQPTDEVKAPVLHHVNLKTSRLSEMIAWYGNLIGATPNFQFEGGAWLTNDAANHRIAFLATPDIVDDPDFRIHTGMHHVAFEYPDLDDLLLTWERLDRQGNKPHFAVDHGLTTSFYYVDPDGNSVELQVDNFGDWAASTEFMRTSPDFARNPIGVPCSPRKMLEARRSGVDPKDVERRAYAGAYPPDDPYDGRFGKAA</sequence>
<organism evidence="3 4">
    <name type="scientific">Roseiarcus fermentans</name>
    <dbReference type="NCBI Taxonomy" id="1473586"/>
    <lineage>
        <taxon>Bacteria</taxon>
        <taxon>Pseudomonadati</taxon>
        <taxon>Pseudomonadota</taxon>
        <taxon>Alphaproteobacteria</taxon>
        <taxon>Hyphomicrobiales</taxon>
        <taxon>Roseiarcaceae</taxon>
        <taxon>Roseiarcus</taxon>
    </lineage>
</organism>
<proteinExistence type="predicted"/>
<evidence type="ECO:0000313" key="4">
    <source>
        <dbReference type="Proteomes" id="UP000253529"/>
    </source>
</evidence>
<keyword evidence="3" id="KW-0560">Oxidoreductase</keyword>
<gene>
    <name evidence="3" type="ORF">DFR50_11668</name>
</gene>
<dbReference type="Pfam" id="PF00903">
    <property type="entry name" value="Glyoxalase"/>
    <property type="match status" value="1"/>
</dbReference>
<dbReference type="InterPro" id="IPR004360">
    <property type="entry name" value="Glyas_Fos-R_dOase_dom"/>
</dbReference>
<name>A0A366F9N6_9HYPH</name>
<feature type="region of interest" description="Disordered" evidence="1">
    <location>
        <begin position="168"/>
        <end position="203"/>
    </location>
</feature>
<dbReference type="RefSeq" id="WP_113890160.1">
    <property type="nucleotide sequence ID" value="NZ_QNRK01000016.1"/>
</dbReference>
<dbReference type="OrthoDB" id="5243302at2"/>
<keyword evidence="3" id="KW-0223">Dioxygenase</keyword>
<protein>
    <submittedName>
        <fullName evidence="3">Glyoxalase/bleomycin resistance protein/dioxygenase superfamily protein</fullName>
    </submittedName>
</protein>
<dbReference type="GO" id="GO:0051213">
    <property type="term" value="F:dioxygenase activity"/>
    <property type="evidence" value="ECO:0007669"/>
    <property type="project" value="UniProtKB-KW"/>
</dbReference>
<accession>A0A366F9N6</accession>
<feature type="compositionally biased region" description="Basic and acidic residues" evidence="1">
    <location>
        <begin position="168"/>
        <end position="184"/>
    </location>
</feature>
<dbReference type="PROSITE" id="PS51819">
    <property type="entry name" value="VOC"/>
    <property type="match status" value="1"/>
</dbReference>
<evidence type="ECO:0000313" key="3">
    <source>
        <dbReference type="EMBL" id="RBP11374.1"/>
    </source>
</evidence>
<evidence type="ECO:0000259" key="2">
    <source>
        <dbReference type="PROSITE" id="PS51819"/>
    </source>
</evidence>
<reference evidence="3 4" key="1">
    <citation type="submission" date="2018-06" db="EMBL/GenBank/DDBJ databases">
        <title>Genomic Encyclopedia of Type Strains, Phase IV (KMG-IV): sequencing the most valuable type-strain genomes for metagenomic binning, comparative biology and taxonomic classification.</title>
        <authorList>
            <person name="Goeker M."/>
        </authorList>
    </citation>
    <scope>NUCLEOTIDE SEQUENCE [LARGE SCALE GENOMIC DNA]</scope>
    <source>
        <strain evidence="3 4">DSM 24875</strain>
    </source>
</reference>
<dbReference type="InterPro" id="IPR037523">
    <property type="entry name" value="VOC_core"/>
</dbReference>
<comment type="caution">
    <text evidence="3">The sequence shown here is derived from an EMBL/GenBank/DDBJ whole genome shotgun (WGS) entry which is preliminary data.</text>
</comment>
<dbReference type="SUPFAM" id="SSF54593">
    <property type="entry name" value="Glyoxalase/Bleomycin resistance protein/Dihydroxybiphenyl dioxygenase"/>
    <property type="match status" value="1"/>
</dbReference>
<dbReference type="InterPro" id="IPR029068">
    <property type="entry name" value="Glyas_Bleomycin-R_OHBP_Dase"/>
</dbReference>
<dbReference type="Gene3D" id="3.10.180.10">
    <property type="entry name" value="2,3-Dihydroxybiphenyl 1,2-Dioxygenase, domain 1"/>
    <property type="match status" value="1"/>
</dbReference>
<dbReference type="AlphaFoldDB" id="A0A366F9N6"/>
<dbReference type="EMBL" id="QNRK01000016">
    <property type="protein sequence ID" value="RBP11374.1"/>
    <property type="molecule type" value="Genomic_DNA"/>
</dbReference>
<feature type="domain" description="VOC" evidence="2">
    <location>
        <begin position="16"/>
        <end position="135"/>
    </location>
</feature>
<keyword evidence="4" id="KW-1185">Reference proteome</keyword>